<feature type="transmembrane region" description="Helical" evidence="1">
    <location>
        <begin position="20"/>
        <end position="38"/>
    </location>
</feature>
<sequence>MVRLLRLVLYNDGVLYFFRYHAVCANSLQSICFLFLLANASR</sequence>
<keyword evidence="1" id="KW-0812">Transmembrane</keyword>
<evidence type="ECO:0000256" key="1">
    <source>
        <dbReference type="SAM" id="Phobius"/>
    </source>
</evidence>
<reference evidence="2" key="1">
    <citation type="submission" date="2018-02" db="EMBL/GenBank/DDBJ databases">
        <title>Rhizophora mucronata_Transcriptome.</title>
        <authorList>
            <person name="Meera S.P."/>
            <person name="Sreeshan A."/>
            <person name="Augustine A."/>
        </authorList>
    </citation>
    <scope>NUCLEOTIDE SEQUENCE</scope>
    <source>
        <tissue evidence="2">Leaf</tissue>
    </source>
</reference>
<dbReference type="AlphaFoldDB" id="A0A2P2IIH4"/>
<protein>
    <submittedName>
        <fullName evidence="2">Uncharacterized protein</fullName>
    </submittedName>
</protein>
<organism evidence="2">
    <name type="scientific">Rhizophora mucronata</name>
    <name type="common">Asiatic mangrove</name>
    <dbReference type="NCBI Taxonomy" id="61149"/>
    <lineage>
        <taxon>Eukaryota</taxon>
        <taxon>Viridiplantae</taxon>
        <taxon>Streptophyta</taxon>
        <taxon>Embryophyta</taxon>
        <taxon>Tracheophyta</taxon>
        <taxon>Spermatophyta</taxon>
        <taxon>Magnoliopsida</taxon>
        <taxon>eudicotyledons</taxon>
        <taxon>Gunneridae</taxon>
        <taxon>Pentapetalae</taxon>
        <taxon>rosids</taxon>
        <taxon>fabids</taxon>
        <taxon>Malpighiales</taxon>
        <taxon>Rhizophoraceae</taxon>
        <taxon>Rhizophora</taxon>
    </lineage>
</organism>
<name>A0A2P2IIH4_RHIMU</name>
<proteinExistence type="predicted"/>
<keyword evidence="1" id="KW-1133">Transmembrane helix</keyword>
<evidence type="ECO:0000313" key="2">
    <source>
        <dbReference type="EMBL" id="MBW81029.1"/>
    </source>
</evidence>
<keyword evidence="1" id="KW-0472">Membrane</keyword>
<dbReference type="EMBL" id="GGEC01000546">
    <property type="protein sequence ID" value="MBW81029.1"/>
    <property type="molecule type" value="Transcribed_RNA"/>
</dbReference>
<accession>A0A2P2IIH4</accession>